<organism evidence="1 2">
    <name type="scientific">Agathobaculum butyriciproducens</name>
    <dbReference type="NCBI Taxonomy" id="1628085"/>
    <lineage>
        <taxon>Bacteria</taxon>
        <taxon>Bacillati</taxon>
        <taxon>Bacillota</taxon>
        <taxon>Clostridia</taxon>
        <taxon>Eubacteriales</taxon>
        <taxon>Butyricicoccaceae</taxon>
        <taxon>Agathobaculum</taxon>
    </lineage>
</organism>
<gene>
    <name evidence="1" type="ORF">LKD22_07205</name>
</gene>
<name>A0AAW4VY27_9FIRM</name>
<dbReference type="RefSeq" id="WP_227600687.1">
    <property type="nucleotide sequence ID" value="NZ_JAJEPX010000018.1"/>
</dbReference>
<evidence type="ECO:0000313" key="2">
    <source>
        <dbReference type="Proteomes" id="UP001298753"/>
    </source>
</evidence>
<evidence type="ECO:0000313" key="1">
    <source>
        <dbReference type="EMBL" id="MCC2176914.1"/>
    </source>
</evidence>
<reference evidence="1 2" key="1">
    <citation type="submission" date="2021-10" db="EMBL/GenBank/DDBJ databases">
        <title>Anaerobic single-cell dispensing facilitates the cultivation of human gut bacteria.</title>
        <authorList>
            <person name="Afrizal A."/>
        </authorList>
    </citation>
    <scope>NUCLEOTIDE SEQUENCE [LARGE SCALE GENOMIC DNA]</scope>
    <source>
        <strain evidence="1 2">CLA-AA-H270</strain>
    </source>
</reference>
<sequence>MQKDVKPHIVLIDGVKYYSDKPETCRSCFFWKNRKVPCILGQENCYYLAEIIQSEQQKKCEGCCYASGRSCVSATCYKDLMMQFNASKNTKPKEGAAND</sequence>
<dbReference type="GeneID" id="98659109"/>
<dbReference type="AlphaFoldDB" id="A0AAW4VY27"/>
<protein>
    <submittedName>
        <fullName evidence="1">Uncharacterized protein</fullName>
    </submittedName>
</protein>
<keyword evidence="2" id="KW-1185">Reference proteome</keyword>
<accession>A0AAW4VY27</accession>
<proteinExistence type="predicted"/>
<comment type="caution">
    <text evidence="1">The sequence shown here is derived from an EMBL/GenBank/DDBJ whole genome shotgun (WGS) entry which is preliminary data.</text>
</comment>
<dbReference type="Proteomes" id="UP001298753">
    <property type="component" value="Unassembled WGS sequence"/>
</dbReference>
<dbReference type="EMBL" id="JAJEPX010000018">
    <property type="protein sequence ID" value="MCC2176914.1"/>
    <property type="molecule type" value="Genomic_DNA"/>
</dbReference>